<proteinExistence type="predicted"/>
<evidence type="ECO:0000259" key="1">
    <source>
        <dbReference type="Pfam" id="PF05089"/>
    </source>
</evidence>
<comment type="caution">
    <text evidence="2">The sequence shown here is derived from an EMBL/GenBank/DDBJ whole genome shotgun (WGS) entry which is preliminary data.</text>
</comment>
<gene>
    <name evidence="2" type="ORF">TIFTF001_014892</name>
</gene>
<keyword evidence="3" id="KW-1185">Reference proteome</keyword>
<dbReference type="PANTHER" id="PTHR12872:SF3">
    <property type="entry name" value="ALPHA-N-ACETYLGLUCOSAMINIDASE"/>
    <property type="match status" value="1"/>
</dbReference>
<reference evidence="2" key="1">
    <citation type="submission" date="2023-07" db="EMBL/GenBank/DDBJ databases">
        <title>draft genome sequence of fig (Ficus carica).</title>
        <authorList>
            <person name="Takahashi T."/>
            <person name="Nishimura K."/>
        </authorList>
    </citation>
    <scope>NUCLEOTIDE SEQUENCE</scope>
</reference>
<dbReference type="SUPFAM" id="SSF51445">
    <property type="entry name" value="(Trans)glycosidases"/>
    <property type="match status" value="1"/>
</dbReference>
<dbReference type="InterPro" id="IPR007781">
    <property type="entry name" value="NAGLU"/>
</dbReference>
<evidence type="ECO:0000313" key="3">
    <source>
        <dbReference type="Proteomes" id="UP001187192"/>
    </source>
</evidence>
<organism evidence="2 3">
    <name type="scientific">Ficus carica</name>
    <name type="common">Common fig</name>
    <dbReference type="NCBI Taxonomy" id="3494"/>
    <lineage>
        <taxon>Eukaryota</taxon>
        <taxon>Viridiplantae</taxon>
        <taxon>Streptophyta</taxon>
        <taxon>Embryophyta</taxon>
        <taxon>Tracheophyta</taxon>
        <taxon>Spermatophyta</taxon>
        <taxon>Magnoliopsida</taxon>
        <taxon>eudicotyledons</taxon>
        <taxon>Gunneridae</taxon>
        <taxon>Pentapetalae</taxon>
        <taxon>rosids</taxon>
        <taxon>fabids</taxon>
        <taxon>Rosales</taxon>
        <taxon>Moraceae</taxon>
        <taxon>Ficeae</taxon>
        <taxon>Ficus</taxon>
    </lineage>
</organism>
<name>A0AA88D618_FICCA</name>
<dbReference type="AlphaFoldDB" id="A0AA88D618"/>
<dbReference type="Proteomes" id="UP001187192">
    <property type="component" value="Unassembled WGS sequence"/>
</dbReference>
<dbReference type="Pfam" id="PF05089">
    <property type="entry name" value="NAGLU"/>
    <property type="match status" value="1"/>
</dbReference>
<dbReference type="Gene3D" id="3.20.20.80">
    <property type="entry name" value="Glycosidases"/>
    <property type="match status" value="1"/>
</dbReference>
<protein>
    <recommendedName>
        <fullName evidence="1">Alpha-N-acetylglucosaminidase tim-barrel domain-containing protein</fullName>
    </recommendedName>
</protein>
<sequence>MVMASSSFPAIFLTVTFLLFIAFPATYPSTLGVQYLSKLLDTQDRERAPPPLQVAAARGVLRRLLPSHSSSFDFQIASKNWCGSHISWDKTGGAQLSSVPKAGFLPRVSADGVLVQRPIPWSYYQNAVTSSYSFAWWDWERWEREIDWMALQGVNLPLAFTGQEAIWQKKFNISSSNLDDFFGGPAFLAWSRMGNLHGWGGPLPQSWLDQQLLLQKKILRQMYELGMTPVLPAFSGNVPAALKTRFPSAKITRLGNWFTVDSDTRWCCTYLLDATDPLFVEVGRAFIEQQLEEYGKTSHIYNCDTFDENTPPVDDPQYISSLGAAIFRGMQSGDNNAVWLMQGWLFSYDPFWRPPQMKDKNRDVIVAFPDVDPSFISIPQEKFSRSEKQAFVGSVIKEITEPFEQPHLWYSTSEVIRALELFLRCGDELSGSNTYRYDLVDLTRQALAKYANQLFLEIIKAYQSNDVNGVTRRSQTFLELVEDIDTLLACHDGFLLGPWLESAKKLAQNEEQEKQFEWNARTQITMWFDNSDDEASLLRDYGNKYWSGLLRDYYRPRAEIYFKFLIKSLEEGKGFQLKKWRREWIKLTNDWQSSRNVLPVKGAGNVVNISNWLYNKYLQSVEMQSLNEAASTELVV</sequence>
<dbReference type="InterPro" id="IPR024733">
    <property type="entry name" value="NAGLU_tim-barrel"/>
</dbReference>
<dbReference type="PANTHER" id="PTHR12872">
    <property type="entry name" value="ALPHA-N-ACETYLGLUCOSAMINIDASE"/>
    <property type="match status" value="1"/>
</dbReference>
<dbReference type="InterPro" id="IPR017853">
    <property type="entry name" value="GH"/>
</dbReference>
<evidence type="ECO:0000313" key="2">
    <source>
        <dbReference type="EMBL" id="GMN45715.1"/>
    </source>
</evidence>
<dbReference type="EMBL" id="BTGU01000021">
    <property type="protein sequence ID" value="GMN45715.1"/>
    <property type="molecule type" value="Genomic_DNA"/>
</dbReference>
<feature type="domain" description="Alpha-N-acetylglucosaminidase tim-barrel" evidence="1">
    <location>
        <begin position="123"/>
        <end position="359"/>
    </location>
</feature>
<accession>A0AA88D618</accession>